<evidence type="ECO:0000256" key="1">
    <source>
        <dbReference type="ARBA" id="ARBA00004651"/>
    </source>
</evidence>
<name>A0A430B4R2_9ENTE</name>
<keyword evidence="2" id="KW-1003">Cell membrane</keyword>
<feature type="transmembrane region" description="Helical" evidence="9">
    <location>
        <begin position="12"/>
        <end position="29"/>
    </location>
</feature>
<keyword evidence="6 9" id="KW-0472">Membrane</keyword>
<evidence type="ECO:0000256" key="4">
    <source>
        <dbReference type="ARBA" id="ARBA00022692"/>
    </source>
</evidence>
<dbReference type="OrthoDB" id="9796461at2"/>
<gene>
    <name evidence="11" type="ORF">CBF28_06205</name>
</gene>
<protein>
    <recommendedName>
        <fullName evidence="10">Acyltransferase 3 domain-containing protein</fullName>
    </recommendedName>
</protein>
<evidence type="ECO:0000256" key="3">
    <source>
        <dbReference type="ARBA" id="ARBA00022679"/>
    </source>
</evidence>
<feature type="transmembrane region" description="Helical" evidence="9">
    <location>
        <begin position="77"/>
        <end position="96"/>
    </location>
</feature>
<dbReference type="RefSeq" id="WP_126793063.1">
    <property type="nucleotide sequence ID" value="NZ_CP060720.1"/>
</dbReference>
<dbReference type="InterPro" id="IPR002656">
    <property type="entry name" value="Acyl_transf_3_dom"/>
</dbReference>
<dbReference type="GO" id="GO:0005886">
    <property type="term" value="C:plasma membrane"/>
    <property type="evidence" value="ECO:0007669"/>
    <property type="project" value="UniProtKB-SubCell"/>
</dbReference>
<feature type="transmembrane region" description="Helical" evidence="9">
    <location>
        <begin position="169"/>
        <end position="191"/>
    </location>
</feature>
<keyword evidence="7" id="KW-0012">Acyltransferase</keyword>
<dbReference type="Gene3D" id="3.40.50.1110">
    <property type="entry name" value="SGNH hydrolase"/>
    <property type="match status" value="1"/>
</dbReference>
<evidence type="ECO:0000256" key="9">
    <source>
        <dbReference type="SAM" id="Phobius"/>
    </source>
</evidence>
<dbReference type="GO" id="GO:0016747">
    <property type="term" value="F:acyltransferase activity, transferring groups other than amino-acyl groups"/>
    <property type="evidence" value="ECO:0007669"/>
    <property type="project" value="InterPro"/>
</dbReference>
<dbReference type="InterPro" id="IPR050879">
    <property type="entry name" value="Acyltransferase_3"/>
</dbReference>
<evidence type="ECO:0000256" key="5">
    <source>
        <dbReference type="ARBA" id="ARBA00022989"/>
    </source>
</evidence>
<evidence type="ECO:0000259" key="10">
    <source>
        <dbReference type="Pfam" id="PF01757"/>
    </source>
</evidence>
<feature type="transmembrane region" description="Helical" evidence="9">
    <location>
        <begin position="257"/>
        <end position="279"/>
    </location>
</feature>
<feature type="transmembrane region" description="Helical" evidence="9">
    <location>
        <begin position="325"/>
        <end position="351"/>
    </location>
</feature>
<dbReference type="Proteomes" id="UP000288028">
    <property type="component" value="Unassembled WGS sequence"/>
</dbReference>
<dbReference type="PANTHER" id="PTHR23028:SF53">
    <property type="entry name" value="ACYL_TRANSF_3 DOMAIN-CONTAINING PROTEIN"/>
    <property type="match status" value="1"/>
</dbReference>
<proteinExistence type="predicted"/>
<dbReference type="GeneID" id="95580641"/>
<dbReference type="PANTHER" id="PTHR23028">
    <property type="entry name" value="ACETYLTRANSFERASE"/>
    <property type="match status" value="1"/>
</dbReference>
<evidence type="ECO:0000256" key="2">
    <source>
        <dbReference type="ARBA" id="ARBA00022475"/>
    </source>
</evidence>
<sequence length="611" mass="69753">MASQKRKYITGIDGLRSIAVVGVILYHLIPRYMPGGYLGVTLFFVISGYLMTDILLNQWENRKKIGLKNFYYKRARRIYPSLIMMLIITGSTFVFVSKDLLLNFKQIVVSSLLNVNNFWQILSGSSYFDRFGNESAFTHLWSLSIEGQFYILWPIVVALLVFKRDDFKLLGQVILSLTILSGVLMFAFYHPDNVNRIYYGTDTRLFSILMGAYLAIFLREKDEVLMKIDEKIQIVAWGISLLMIILSFVYLKDSSVFVYRGGMFLFSLICMVLLGLVISYDKPNQFLTNPLFKWIGTRSYEIYLWQFPVMISYEKMIKFNGDHSWVHFIIQLTLILLLSEITYRVVQFLVFDIKFSKENFLKIIETIQGKTAAVGTVILLLLFSYSLIIAPSGRTEASVALQKKLEQNKKIIENKNEKTTSSSTTESKEKETTETSNQVAIDTLTNDESTYLKKIKLTAIGDSLLLSAAPEVQDVFPDNFIDAEVGRQLVDSEDVFKKAASDKKIGDAILVVLGTNGSFDSKDIDNIMNNLEGKPVFFVNTMVQRSWQKAVNDELDKTAKRYKNAHVIDWKSYSEGKTTWFEVDGLHLTPEGATAFSNLVGKNVYEVMNKK</sequence>
<organism evidence="11 12">
    <name type="scientific">Vagococcus carniphilus</name>
    <dbReference type="NCBI Taxonomy" id="218144"/>
    <lineage>
        <taxon>Bacteria</taxon>
        <taxon>Bacillati</taxon>
        <taxon>Bacillota</taxon>
        <taxon>Bacilli</taxon>
        <taxon>Lactobacillales</taxon>
        <taxon>Enterococcaceae</taxon>
        <taxon>Vagococcus</taxon>
    </lineage>
</organism>
<feature type="transmembrane region" description="Helical" evidence="9">
    <location>
        <begin position="140"/>
        <end position="162"/>
    </location>
</feature>
<keyword evidence="3" id="KW-0808">Transferase</keyword>
<comment type="subcellular location">
    <subcellularLocation>
        <location evidence="1">Cell membrane</location>
        <topology evidence="1">Multi-pass membrane protein</topology>
    </subcellularLocation>
</comment>
<evidence type="ECO:0000256" key="7">
    <source>
        <dbReference type="ARBA" id="ARBA00023315"/>
    </source>
</evidence>
<comment type="caution">
    <text evidence="11">The sequence shown here is derived from an EMBL/GenBank/DDBJ whole genome shotgun (WGS) entry which is preliminary data.</text>
</comment>
<keyword evidence="12" id="KW-1185">Reference proteome</keyword>
<reference evidence="11 12" key="1">
    <citation type="submission" date="2017-05" db="EMBL/GenBank/DDBJ databases">
        <title>Vagococcus spp. assemblies.</title>
        <authorList>
            <person name="Gulvik C.A."/>
        </authorList>
    </citation>
    <scope>NUCLEOTIDE SEQUENCE [LARGE SCALE GENOMIC DNA]</scope>
    <source>
        <strain evidence="11 12">SS1714</strain>
    </source>
</reference>
<keyword evidence="4 9" id="KW-0812">Transmembrane</keyword>
<dbReference type="InterPro" id="IPR036514">
    <property type="entry name" value="SGNH_hydro_sf"/>
</dbReference>
<dbReference type="AlphaFoldDB" id="A0A430B4R2"/>
<evidence type="ECO:0000256" key="8">
    <source>
        <dbReference type="SAM" id="MobiDB-lite"/>
    </source>
</evidence>
<feature type="domain" description="Acyltransferase 3" evidence="10">
    <location>
        <begin position="10"/>
        <end position="341"/>
    </location>
</feature>
<feature type="transmembrane region" description="Helical" evidence="9">
    <location>
        <begin position="232"/>
        <end position="251"/>
    </location>
</feature>
<dbReference type="EMBL" id="NGKB01000005">
    <property type="protein sequence ID" value="RSU15315.1"/>
    <property type="molecule type" value="Genomic_DNA"/>
</dbReference>
<dbReference type="SUPFAM" id="SSF52266">
    <property type="entry name" value="SGNH hydrolase"/>
    <property type="match status" value="1"/>
</dbReference>
<evidence type="ECO:0000313" key="11">
    <source>
        <dbReference type="EMBL" id="RSU15315.1"/>
    </source>
</evidence>
<evidence type="ECO:0000256" key="6">
    <source>
        <dbReference type="ARBA" id="ARBA00023136"/>
    </source>
</evidence>
<feature type="transmembrane region" description="Helical" evidence="9">
    <location>
        <begin position="372"/>
        <end position="390"/>
    </location>
</feature>
<accession>A0A430B4R2</accession>
<keyword evidence="5 9" id="KW-1133">Transmembrane helix</keyword>
<feature type="region of interest" description="Disordered" evidence="8">
    <location>
        <begin position="412"/>
        <end position="435"/>
    </location>
</feature>
<feature type="transmembrane region" description="Helical" evidence="9">
    <location>
        <begin position="35"/>
        <end position="56"/>
    </location>
</feature>
<evidence type="ECO:0000313" key="12">
    <source>
        <dbReference type="Proteomes" id="UP000288028"/>
    </source>
</evidence>
<dbReference type="GO" id="GO:0009103">
    <property type="term" value="P:lipopolysaccharide biosynthetic process"/>
    <property type="evidence" value="ECO:0007669"/>
    <property type="project" value="TreeGrafter"/>
</dbReference>
<dbReference type="Pfam" id="PF01757">
    <property type="entry name" value="Acyl_transf_3"/>
    <property type="match status" value="1"/>
</dbReference>